<feature type="domain" description="Ku" evidence="4">
    <location>
        <begin position="66"/>
        <end position="199"/>
    </location>
</feature>
<dbReference type="Proteomes" id="UP000289437">
    <property type="component" value="Unassembled WGS sequence"/>
</dbReference>
<dbReference type="Gene3D" id="2.40.290.10">
    <property type="match status" value="1"/>
</dbReference>
<dbReference type="GO" id="GO:0006310">
    <property type="term" value="P:DNA recombination"/>
    <property type="evidence" value="ECO:0007669"/>
    <property type="project" value="UniProtKB-KW"/>
</dbReference>
<name>A0A4Q0T3B9_9BACT</name>
<accession>A0A4Q0T3B9</accession>
<dbReference type="HAMAP" id="MF_01875">
    <property type="entry name" value="Prokaryotic_Ku"/>
    <property type="match status" value="1"/>
</dbReference>
<comment type="function">
    <text evidence="2">With LigD forms a non-homologous end joining (NHEJ) DNA repair enzyme, which repairs dsDNA breaks with reduced fidelity. Binds linear dsDNA with 5'- and 3'- overhangs but not closed circular dsDNA nor ssDNA. Recruits and stimulates the ligase activity of LigD.</text>
</comment>
<keyword evidence="2" id="KW-0233">DNA recombination</keyword>
<dbReference type="InterPro" id="IPR009187">
    <property type="entry name" value="Prok_Ku"/>
</dbReference>
<dbReference type="SMART" id="SM00559">
    <property type="entry name" value="Ku78"/>
    <property type="match status" value="1"/>
</dbReference>
<dbReference type="GO" id="GO:0003690">
    <property type="term" value="F:double-stranded DNA binding"/>
    <property type="evidence" value="ECO:0007669"/>
    <property type="project" value="UniProtKB-UniRule"/>
</dbReference>
<sequence length="329" mass="36900">MAIRPYWTGQIQISLVQFGVKLYVATEAKSEIRFHQISRKTGERVRHQKVLASAVDNPSEESESPAAVVEKDEIVKGYEYRKGEYITIEPKELEQLRVPSKHTMEITQFVDESDIDPEFFEKPYFVTPENDAQAQAFAVVRQALKETKKVALTKIAFSGREHVVALTPTQDDSLGGMMAYTMRYAQELRDPKEYFRDIKKPDVDEDSLGLAKELIKRKAAKFDPTKFVDGYEVALKELVEAKIEHAPIPKDEAPAPQRGKVINLMDALRKSVSSVKADDLVLESPAPVASKKKSPAKAEAKKGITLVKSEEADKPETKPTKPASRRKSA</sequence>
<proteinExistence type="inferred from homology"/>
<feature type="compositionally biased region" description="Basic and acidic residues" evidence="3">
    <location>
        <begin position="296"/>
        <end position="319"/>
    </location>
</feature>
<gene>
    <name evidence="2" type="primary">ku</name>
    <name evidence="5" type="ORF">GRAN_2898</name>
</gene>
<dbReference type="GO" id="GO:0006303">
    <property type="term" value="P:double-strand break repair via nonhomologous end joining"/>
    <property type="evidence" value="ECO:0007669"/>
    <property type="project" value="UniProtKB-UniRule"/>
</dbReference>
<comment type="subunit">
    <text evidence="2">Homodimer. Interacts with LigD.</text>
</comment>
<keyword evidence="2" id="KW-0234">DNA repair</keyword>
<organism evidence="5 6">
    <name type="scientific">Granulicella sibirica</name>
    <dbReference type="NCBI Taxonomy" id="2479048"/>
    <lineage>
        <taxon>Bacteria</taxon>
        <taxon>Pseudomonadati</taxon>
        <taxon>Acidobacteriota</taxon>
        <taxon>Terriglobia</taxon>
        <taxon>Terriglobales</taxon>
        <taxon>Acidobacteriaceae</taxon>
        <taxon>Granulicella</taxon>
    </lineage>
</organism>
<dbReference type="InterPro" id="IPR016194">
    <property type="entry name" value="SPOC-like_C_dom_sf"/>
</dbReference>
<keyword evidence="1 2" id="KW-0238">DNA-binding</keyword>
<dbReference type="SUPFAM" id="SSF100939">
    <property type="entry name" value="SPOC domain-like"/>
    <property type="match status" value="1"/>
</dbReference>
<dbReference type="RefSeq" id="WP_128913580.1">
    <property type="nucleotide sequence ID" value="NZ_RDSM01000002.1"/>
</dbReference>
<dbReference type="AlphaFoldDB" id="A0A4Q0T3B9"/>
<evidence type="ECO:0000313" key="5">
    <source>
        <dbReference type="EMBL" id="RXH56041.1"/>
    </source>
</evidence>
<dbReference type="EMBL" id="RDSM01000002">
    <property type="protein sequence ID" value="RXH56041.1"/>
    <property type="molecule type" value="Genomic_DNA"/>
</dbReference>
<comment type="similarity">
    <text evidence="2">Belongs to the prokaryotic Ku family.</text>
</comment>
<reference evidence="5 6" key="1">
    <citation type="submission" date="2018-11" db="EMBL/GenBank/DDBJ databases">
        <authorList>
            <person name="Mardanov A.V."/>
            <person name="Ravin N.V."/>
            <person name="Dedysh S.N."/>
        </authorList>
    </citation>
    <scope>NUCLEOTIDE SEQUENCE [LARGE SCALE GENOMIC DNA]</scope>
    <source>
        <strain evidence="5 6">AF10</strain>
    </source>
</reference>
<dbReference type="OrthoDB" id="9795084at2"/>
<keyword evidence="2" id="KW-0227">DNA damage</keyword>
<dbReference type="InterPro" id="IPR006164">
    <property type="entry name" value="DNA_bd_Ku70/Ku80"/>
</dbReference>
<feature type="region of interest" description="Disordered" evidence="3">
    <location>
        <begin position="283"/>
        <end position="329"/>
    </location>
</feature>
<dbReference type="PIRSF" id="PIRSF006493">
    <property type="entry name" value="Prok_Ku"/>
    <property type="match status" value="1"/>
</dbReference>
<reference evidence="6" key="2">
    <citation type="submission" date="2019-02" db="EMBL/GenBank/DDBJ databases">
        <title>Granulicella sibirica sp. nov., a psychrotolerant acidobacterium isolated from an organic soil layer in forested tundra, West Siberia.</title>
        <authorList>
            <person name="Oshkin I.Y."/>
            <person name="Kulichevskaya I.S."/>
            <person name="Rijpstra W.I.C."/>
            <person name="Sinninghe Damste J.S."/>
            <person name="Rakitin A.L."/>
            <person name="Ravin N.V."/>
            <person name="Dedysh S.N."/>
        </authorList>
    </citation>
    <scope>NUCLEOTIDE SEQUENCE [LARGE SCALE GENOMIC DNA]</scope>
    <source>
        <strain evidence="6">AF10</strain>
    </source>
</reference>
<dbReference type="PANTHER" id="PTHR41251">
    <property type="entry name" value="NON-HOMOLOGOUS END JOINING PROTEIN KU"/>
    <property type="match status" value="1"/>
</dbReference>
<evidence type="ECO:0000256" key="3">
    <source>
        <dbReference type="SAM" id="MobiDB-lite"/>
    </source>
</evidence>
<keyword evidence="6" id="KW-1185">Reference proteome</keyword>
<dbReference type="Pfam" id="PF02735">
    <property type="entry name" value="Ku"/>
    <property type="match status" value="1"/>
</dbReference>
<evidence type="ECO:0000256" key="1">
    <source>
        <dbReference type="ARBA" id="ARBA00023125"/>
    </source>
</evidence>
<evidence type="ECO:0000256" key="2">
    <source>
        <dbReference type="HAMAP-Rule" id="MF_01875"/>
    </source>
</evidence>
<comment type="caution">
    <text evidence="5">The sequence shown here is derived from an EMBL/GenBank/DDBJ whole genome shotgun (WGS) entry which is preliminary data.</text>
</comment>
<protein>
    <recommendedName>
        <fullName evidence="2">Non-homologous end joining protein Ku</fullName>
    </recommendedName>
</protein>
<evidence type="ECO:0000259" key="4">
    <source>
        <dbReference type="SMART" id="SM00559"/>
    </source>
</evidence>
<evidence type="ECO:0000313" key="6">
    <source>
        <dbReference type="Proteomes" id="UP000289437"/>
    </source>
</evidence>
<dbReference type="NCBIfam" id="TIGR02772">
    <property type="entry name" value="Ku_bact"/>
    <property type="match status" value="1"/>
</dbReference>
<dbReference type="PANTHER" id="PTHR41251:SF1">
    <property type="entry name" value="NON-HOMOLOGOUS END JOINING PROTEIN KU"/>
    <property type="match status" value="1"/>
</dbReference>